<evidence type="ECO:0000313" key="4">
    <source>
        <dbReference type="EMBL" id="KAF1915861.1"/>
    </source>
</evidence>
<evidence type="ECO:0000256" key="1">
    <source>
        <dbReference type="PIRSR" id="PIRSR632852-1"/>
    </source>
</evidence>
<feature type="domain" description="Alpha-ketoglutarate-dependent dioxygenase AlkB-like" evidence="3">
    <location>
        <begin position="840"/>
        <end position="988"/>
    </location>
</feature>
<feature type="region of interest" description="Disordered" evidence="2">
    <location>
        <begin position="302"/>
        <end position="348"/>
    </location>
</feature>
<dbReference type="Gene3D" id="2.60.120.590">
    <property type="entry name" value="Alpha-ketoglutarate-dependent dioxygenase AlkB-like"/>
    <property type="match status" value="1"/>
</dbReference>
<dbReference type="GO" id="GO:0035516">
    <property type="term" value="F:broad specificity oxidative DNA demethylase activity"/>
    <property type="evidence" value="ECO:0007669"/>
    <property type="project" value="TreeGrafter"/>
</dbReference>
<keyword evidence="5" id="KW-1185">Reference proteome</keyword>
<proteinExistence type="predicted"/>
<feature type="region of interest" description="Disordered" evidence="2">
    <location>
        <begin position="1"/>
        <end position="68"/>
    </location>
</feature>
<feature type="region of interest" description="Disordered" evidence="2">
    <location>
        <begin position="439"/>
        <end position="458"/>
    </location>
</feature>
<feature type="compositionally biased region" description="Low complexity" evidence="2">
    <location>
        <begin position="17"/>
        <end position="42"/>
    </location>
</feature>
<protein>
    <recommendedName>
        <fullName evidence="3">Alpha-ketoglutarate-dependent dioxygenase AlkB-like domain-containing protein</fullName>
    </recommendedName>
</protein>
<dbReference type="GO" id="GO:0006307">
    <property type="term" value="P:DNA alkylation repair"/>
    <property type="evidence" value="ECO:0007669"/>
    <property type="project" value="TreeGrafter"/>
</dbReference>
<dbReference type="GO" id="GO:0008198">
    <property type="term" value="F:ferrous iron binding"/>
    <property type="evidence" value="ECO:0007669"/>
    <property type="project" value="TreeGrafter"/>
</dbReference>
<evidence type="ECO:0000259" key="3">
    <source>
        <dbReference type="Pfam" id="PF13532"/>
    </source>
</evidence>
<feature type="binding site" evidence="1">
    <location>
        <position position="862"/>
    </location>
    <ligand>
        <name>2-oxoglutarate</name>
        <dbReference type="ChEBI" id="CHEBI:16810"/>
    </ligand>
</feature>
<dbReference type="PANTHER" id="PTHR31573">
    <property type="entry name" value="ALPHA-KETOGLUTARATE-DEPENDENT DIOXYGENASE ALKB HOMOLOG 2"/>
    <property type="match status" value="1"/>
</dbReference>
<dbReference type="AlphaFoldDB" id="A0A6A5QJG4"/>
<dbReference type="OrthoDB" id="2163491at2759"/>
<dbReference type="InterPro" id="IPR032852">
    <property type="entry name" value="ALKBH2"/>
</dbReference>
<feature type="compositionally biased region" description="Polar residues" evidence="2">
    <location>
        <begin position="206"/>
        <end position="224"/>
    </location>
</feature>
<gene>
    <name evidence="4" type="ORF">BDU57DRAFT_594720</name>
</gene>
<sequence>MGNTPQAVKHKPDLPDTPDTFTSSIFDDTDSLLSNSISPVSSCDGKDLEWEDQPERKHTEPRDRTLLVSKPIDRDFYGTATSQRAPRSTRRTTDYSVFFSTPRTAKVPKADTPRTPDTIDSEATEAANIAEHAPITIETPASCCLSKRKEQASASDVTVEPPQKKVKGKTATKRTQSKRTTETKVKHVPSLSEPRQLRKRKADTTALETLQSPPTKKAKTASSSHILKLKMPPGWDGSFQSVRSEEQCAQLVAPVPASSQLTLNVSQLEHLEDSQSSLEDVTSSLPVQVKFKEAAAGCTAAAKEKTPAETSSFSTQPTQPWHPPVASSDTDSEATTEDEDGFEFVPAPTSSSKALRLLREMTERLFANRKPGLTKPAPAGQPEVWADGRQELCETLHYFRSYQSACYATGGFARGFMFDKVAHARDYIDSDVVISRAGGGLAKDKDSGEMKSSSDQTDDTPIVQALKNCIKHYNPVVIITGIDNPHIPAQPPHQYCVLDYFKPTHIWFEKSGNSKILRYRFEKLNTQKKSWWRPVDEQDPVELGVLEPPVEKDCDCCGKSSIQIYLNGWMCLQPSCAAFWNLVNGSSFGSYHQSQEPTEASLVYDPRFLKQKTVWPNDNHDYPLGSNPPGISNYAIPGEDTSQAFWSGIVCSDCGRCNSRLNYMGWECKNPTCDFKLYPPHTLIPATTIREPFWPLTNDYTMSRDVQSSLIDVSVSFRHGYRINRYTLPGIDGFITHMIANKKVVEEPGGPDSMFEELQQTDIDLRRRAMPNGQLKGDSFCRQFAVNYGMPYKFIAATASHSFDTAARSITATRSRLNWAAKFLQTQETKTSMEQVSKDWIDEEFNEVLALGYFEAQKINYHDDGEFGLGPTIATLSLGAPGTMRIRMKARHYHGCSSAGVYDASPPLPGCQQFSARSALHPSLAHLHASDAKAFRARLKEIPRELKLKASGNAKDVLRMELGHGDIVVMHGSEVQKYYEHAVEHAGKLRFALTCRYIDPKSLKEADRPGYEVGRDEGGYDGSRLC</sequence>
<dbReference type="InterPro" id="IPR027450">
    <property type="entry name" value="AlkB-like"/>
</dbReference>
<evidence type="ECO:0000256" key="2">
    <source>
        <dbReference type="SAM" id="MobiDB-lite"/>
    </source>
</evidence>
<feature type="compositionally biased region" description="Basic residues" evidence="2">
    <location>
        <begin position="164"/>
        <end position="177"/>
    </location>
</feature>
<evidence type="ECO:0000313" key="5">
    <source>
        <dbReference type="Proteomes" id="UP000800096"/>
    </source>
</evidence>
<dbReference type="Pfam" id="PF13532">
    <property type="entry name" value="2OG-FeII_Oxy_2"/>
    <property type="match status" value="1"/>
</dbReference>
<dbReference type="InterPro" id="IPR037151">
    <property type="entry name" value="AlkB-like_sf"/>
</dbReference>
<dbReference type="SUPFAM" id="SSF51197">
    <property type="entry name" value="Clavaminate synthase-like"/>
    <property type="match status" value="1"/>
</dbReference>
<organism evidence="4 5">
    <name type="scientific">Ampelomyces quisqualis</name>
    <name type="common">Powdery mildew agent</name>
    <dbReference type="NCBI Taxonomy" id="50730"/>
    <lineage>
        <taxon>Eukaryota</taxon>
        <taxon>Fungi</taxon>
        <taxon>Dikarya</taxon>
        <taxon>Ascomycota</taxon>
        <taxon>Pezizomycotina</taxon>
        <taxon>Dothideomycetes</taxon>
        <taxon>Pleosporomycetidae</taxon>
        <taxon>Pleosporales</taxon>
        <taxon>Pleosporineae</taxon>
        <taxon>Phaeosphaeriaceae</taxon>
        <taxon>Ampelomyces</taxon>
    </lineage>
</organism>
<feature type="compositionally biased region" description="Acidic residues" evidence="2">
    <location>
        <begin position="330"/>
        <end position="342"/>
    </location>
</feature>
<name>A0A6A5QJG4_AMPQU</name>
<dbReference type="EMBL" id="ML979135">
    <property type="protein sequence ID" value="KAF1915861.1"/>
    <property type="molecule type" value="Genomic_DNA"/>
</dbReference>
<feature type="region of interest" description="Disordered" evidence="2">
    <location>
        <begin position="151"/>
        <end position="224"/>
    </location>
</feature>
<feature type="binding site" evidence="1">
    <location>
        <position position="981"/>
    </location>
    <ligand>
        <name>2-oxoglutarate</name>
        <dbReference type="ChEBI" id="CHEBI:16810"/>
    </ligand>
</feature>
<feature type="binding site" evidence="1">
    <location>
        <position position="853"/>
    </location>
    <ligand>
        <name>2-oxoglutarate</name>
        <dbReference type="ChEBI" id="CHEBI:16810"/>
    </ligand>
</feature>
<accession>A0A6A5QJG4</accession>
<dbReference type="Proteomes" id="UP000800096">
    <property type="component" value="Unassembled WGS sequence"/>
</dbReference>
<reference evidence="4" key="1">
    <citation type="journal article" date="2020" name="Stud. Mycol.">
        <title>101 Dothideomycetes genomes: a test case for predicting lifestyles and emergence of pathogens.</title>
        <authorList>
            <person name="Haridas S."/>
            <person name="Albert R."/>
            <person name="Binder M."/>
            <person name="Bloem J."/>
            <person name="Labutti K."/>
            <person name="Salamov A."/>
            <person name="Andreopoulos B."/>
            <person name="Baker S."/>
            <person name="Barry K."/>
            <person name="Bills G."/>
            <person name="Bluhm B."/>
            <person name="Cannon C."/>
            <person name="Castanera R."/>
            <person name="Culley D."/>
            <person name="Daum C."/>
            <person name="Ezra D."/>
            <person name="Gonzalez J."/>
            <person name="Henrissat B."/>
            <person name="Kuo A."/>
            <person name="Liang C."/>
            <person name="Lipzen A."/>
            <person name="Lutzoni F."/>
            <person name="Magnuson J."/>
            <person name="Mondo S."/>
            <person name="Nolan M."/>
            <person name="Ohm R."/>
            <person name="Pangilinan J."/>
            <person name="Park H.-J."/>
            <person name="Ramirez L."/>
            <person name="Alfaro M."/>
            <person name="Sun H."/>
            <person name="Tritt A."/>
            <person name="Yoshinaga Y."/>
            <person name="Zwiers L.-H."/>
            <person name="Turgeon B."/>
            <person name="Goodwin S."/>
            <person name="Spatafora J."/>
            <person name="Crous P."/>
            <person name="Grigoriev I."/>
        </authorList>
    </citation>
    <scope>NUCLEOTIDE SEQUENCE</scope>
    <source>
        <strain evidence="4">HMLAC05119</strain>
    </source>
</reference>
<dbReference type="PANTHER" id="PTHR31573:SF4">
    <property type="entry name" value="FE2OG DIOXYGENASE DOMAIN-CONTAINING PROTEIN"/>
    <property type="match status" value="1"/>
</dbReference>
<feature type="compositionally biased region" description="Basic and acidic residues" evidence="2">
    <location>
        <begin position="44"/>
        <end position="68"/>
    </location>
</feature>
<dbReference type="GO" id="GO:0051747">
    <property type="term" value="F:cytosine C-5 DNA demethylase activity"/>
    <property type="evidence" value="ECO:0007669"/>
    <property type="project" value="TreeGrafter"/>
</dbReference>